<protein>
    <submittedName>
        <fullName evidence="1">Uncharacterized protein</fullName>
    </submittedName>
</protein>
<organism evidence="1 2">
    <name type="scientific">Halonotius aquaticus</name>
    <dbReference type="NCBI Taxonomy" id="2216978"/>
    <lineage>
        <taxon>Archaea</taxon>
        <taxon>Methanobacteriati</taxon>
        <taxon>Methanobacteriota</taxon>
        <taxon>Stenosarchaea group</taxon>
        <taxon>Halobacteria</taxon>
        <taxon>Halobacteriales</taxon>
        <taxon>Haloferacaceae</taxon>
        <taxon>Halonotius</taxon>
    </lineage>
</organism>
<dbReference type="AlphaFoldDB" id="A0A3A6PZ15"/>
<accession>A0A3A6PZ15</accession>
<comment type="caution">
    <text evidence="1">The sequence shown here is derived from an EMBL/GenBank/DDBJ whole genome shotgun (WGS) entry which is preliminary data.</text>
</comment>
<evidence type="ECO:0000313" key="1">
    <source>
        <dbReference type="EMBL" id="RJX44547.1"/>
    </source>
</evidence>
<gene>
    <name evidence="1" type="ORF">DM826_02745</name>
</gene>
<reference evidence="1 2" key="1">
    <citation type="submission" date="2018-06" db="EMBL/GenBank/DDBJ databases">
        <title>Halonotius sp. F13-13 a new haloarchaeeon isolated from a solar saltern from Isla Cristina, Huelva, Spain.</title>
        <authorList>
            <person name="Duran-Viseras A."/>
            <person name="Sanchez-Porro C."/>
            <person name="Ventosa A."/>
        </authorList>
    </citation>
    <scope>NUCLEOTIDE SEQUENCE [LARGE SCALE GENOMIC DNA]</scope>
    <source>
        <strain evidence="1 2">F13-13</strain>
    </source>
</reference>
<proteinExistence type="predicted"/>
<sequence>MLVLLLLIRTENNLFLKMYLSPHLRVRKILKLQESRCQREMISLMASTMFDLLLKTLMVALAPIPSEMHSRLPIFDELMRQTNFLKIPIGHLQATLLRSI</sequence>
<dbReference type="Proteomes" id="UP000276588">
    <property type="component" value="Unassembled WGS sequence"/>
</dbReference>
<name>A0A3A6PZ15_9EURY</name>
<dbReference type="EMBL" id="QKNY01000004">
    <property type="protein sequence ID" value="RJX44547.1"/>
    <property type="molecule type" value="Genomic_DNA"/>
</dbReference>
<keyword evidence="2" id="KW-1185">Reference proteome</keyword>
<evidence type="ECO:0000313" key="2">
    <source>
        <dbReference type="Proteomes" id="UP000276588"/>
    </source>
</evidence>